<comment type="caution">
    <text evidence="1">The sequence shown here is derived from an EMBL/GenBank/DDBJ whole genome shotgun (WGS) entry which is preliminary data.</text>
</comment>
<organism evidence="1 2">
    <name type="scientific">Pinctada imbricata</name>
    <name type="common">Atlantic pearl-oyster</name>
    <name type="synonym">Pinctada martensii</name>
    <dbReference type="NCBI Taxonomy" id="66713"/>
    <lineage>
        <taxon>Eukaryota</taxon>
        <taxon>Metazoa</taxon>
        <taxon>Spiralia</taxon>
        <taxon>Lophotrochozoa</taxon>
        <taxon>Mollusca</taxon>
        <taxon>Bivalvia</taxon>
        <taxon>Autobranchia</taxon>
        <taxon>Pteriomorphia</taxon>
        <taxon>Pterioida</taxon>
        <taxon>Pterioidea</taxon>
        <taxon>Pteriidae</taxon>
        <taxon>Pinctada</taxon>
    </lineage>
</organism>
<dbReference type="EMBL" id="VSWD01000011">
    <property type="protein sequence ID" value="KAK3087682.1"/>
    <property type="molecule type" value="Genomic_DNA"/>
</dbReference>
<name>A0AA88XLQ7_PINIB</name>
<gene>
    <name evidence="1" type="ORF">FSP39_009120</name>
</gene>
<evidence type="ECO:0000313" key="1">
    <source>
        <dbReference type="EMBL" id="KAK3087682.1"/>
    </source>
</evidence>
<reference evidence="1" key="1">
    <citation type="submission" date="2019-08" db="EMBL/GenBank/DDBJ databases">
        <title>The improved chromosome-level genome for the pearl oyster Pinctada fucata martensii using PacBio sequencing and Hi-C.</title>
        <authorList>
            <person name="Zheng Z."/>
        </authorList>
    </citation>
    <scope>NUCLEOTIDE SEQUENCE</scope>
    <source>
        <strain evidence="1">ZZ-2019</strain>
        <tissue evidence="1">Adductor muscle</tissue>
    </source>
</reference>
<protein>
    <submittedName>
        <fullName evidence="1">Uncharacterized protein</fullName>
    </submittedName>
</protein>
<evidence type="ECO:0000313" key="2">
    <source>
        <dbReference type="Proteomes" id="UP001186944"/>
    </source>
</evidence>
<proteinExistence type="predicted"/>
<accession>A0AA88XLQ7</accession>
<keyword evidence="2" id="KW-1185">Reference proteome</keyword>
<sequence>MTENKLRKYIEKPRSAPIGERKLQPIILSDKTPIYSIKKWNEGKGHKDPATFEDQDEELASQIYTLNREARKINKSLGSHSPEFTSDLQTNRKVKVGDNRQLSTIKRYNFNLNADGIHPGTLLSKAWLKKIIEQIKRDCWDKQVGRNEPE</sequence>
<dbReference type="AlphaFoldDB" id="A0AA88XLQ7"/>
<dbReference type="Proteomes" id="UP001186944">
    <property type="component" value="Unassembled WGS sequence"/>
</dbReference>